<dbReference type="EMBL" id="JACVHF010000001">
    <property type="protein sequence ID" value="MBC9783004.1"/>
    <property type="molecule type" value="Genomic_DNA"/>
</dbReference>
<protein>
    <submittedName>
        <fullName evidence="9">ZIP family metal transporter</fullName>
    </submittedName>
</protein>
<keyword evidence="6 8" id="KW-1133">Transmembrane helix</keyword>
<dbReference type="PANTHER" id="PTHR11040:SF211">
    <property type="entry name" value="ZINC TRANSPORTER ZIP11"/>
    <property type="match status" value="1"/>
</dbReference>
<keyword evidence="7 8" id="KW-0472">Membrane</keyword>
<dbReference type="Pfam" id="PF02535">
    <property type="entry name" value="Zip"/>
    <property type="match status" value="1"/>
</dbReference>
<accession>A0ABR7SWS2</accession>
<evidence type="ECO:0000256" key="2">
    <source>
        <dbReference type="ARBA" id="ARBA00006939"/>
    </source>
</evidence>
<evidence type="ECO:0000256" key="4">
    <source>
        <dbReference type="ARBA" id="ARBA00022692"/>
    </source>
</evidence>
<keyword evidence="3" id="KW-1003">Cell membrane</keyword>
<feature type="transmembrane region" description="Helical" evidence="8">
    <location>
        <begin position="12"/>
        <end position="36"/>
    </location>
</feature>
<feature type="transmembrane region" description="Helical" evidence="8">
    <location>
        <begin position="43"/>
        <end position="61"/>
    </location>
</feature>
<gene>
    <name evidence="9" type="ORF">H1S01_00595</name>
</gene>
<evidence type="ECO:0000256" key="8">
    <source>
        <dbReference type="SAM" id="Phobius"/>
    </source>
</evidence>
<evidence type="ECO:0000256" key="1">
    <source>
        <dbReference type="ARBA" id="ARBA00004651"/>
    </source>
</evidence>
<comment type="similarity">
    <text evidence="2">Belongs to the ZIP transporter (TC 2.A.5) family.</text>
</comment>
<sequence length="251" mass="26098">MAELLRGVVPQMLFVSLIAGLATTAGALVVLMLGVLGKRTLSVMLGFAAGVMLSVVLFDLLPSSYAWGGLESMLSGFCLGLIILAVTDVLLTRFTLSSRRGKEAGPLRKMGYLIALGISLHDFPEGIAIAAGSAAETHLGWLVALAIGLHNIPEGIATAAPLKMSGLSTWKIFLLTLGMALFTPLGTLLGFGILAVSTKMLAQMLSLAGGAMVYLVWDELWPEAKKLSPSLALAGIALGGTAMSTISLLHH</sequence>
<dbReference type="PANTHER" id="PTHR11040">
    <property type="entry name" value="ZINC/IRON TRANSPORTER"/>
    <property type="match status" value="1"/>
</dbReference>
<reference evidence="9 10" key="1">
    <citation type="submission" date="2020-07" db="EMBL/GenBank/DDBJ databases">
        <title>Draft whole-genome sequence of Heliobacterium chlorum DSM 3682, type strain.</title>
        <authorList>
            <person name="Kyndt J.A."/>
            <person name="Meyer T.E."/>
            <person name="Imhoff J.F."/>
        </authorList>
    </citation>
    <scope>NUCLEOTIDE SEQUENCE [LARGE SCALE GENOMIC DNA]</scope>
    <source>
        <strain evidence="9 10">DSM 3682</strain>
    </source>
</reference>
<comment type="caution">
    <text evidence="9">The sequence shown here is derived from an EMBL/GenBank/DDBJ whole genome shotgun (WGS) entry which is preliminary data.</text>
</comment>
<name>A0ABR7SWS2_HELCL</name>
<feature type="transmembrane region" description="Helical" evidence="8">
    <location>
        <begin position="73"/>
        <end position="91"/>
    </location>
</feature>
<proteinExistence type="inferred from homology"/>
<evidence type="ECO:0000256" key="7">
    <source>
        <dbReference type="ARBA" id="ARBA00023136"/>
    </source>
</evidence>
<evidence type="ECO:0000256" key="3">
    <source>
        <dbReference type="ARBA" id="ARBA00022475"/>
    </source>
</evidence>
<feature type="transmembrane region" description="Helical" evidence="8">
    <location>
        <begin position="139"/>
        <end position="160"/>
    </location>
</feature>
<evidence type="ECO:0000256" key="5">
    <source>
        <dbReference type="ARBA" id="ARBA00022833"/>
    </source>
</evidence>
<dbReference type="RefSeq" id="WP_188038196.1">
    <property type="nucleotide sequence ID" value="NZ_JACVHF010000001.1"/>
</dbReference>
<feature type="transmembrane region" description="Helical" evidence="8">
    <location>
        <begin position="172"/>
        <end position="194"/>
    </location>
</feature>
<keyword evidence="5" id="KW-0862">Zinc</keyword>
<keyword evidence="4 8" id="KW-0812">Transmembrane</keyword>
<organism evidence="9 10">
    <name type="scientific">Heliobacterium chlorum</name>
    <dbReference type="NCBI Taxonomy" id="2698"/>
    <lineage>
        <taxon>Bacteria</taxon>
        <taxon>Bacillati</taxon>
        <taxon>Bacillota</taxon>
        <taxon>Clostridia</taxon>
        <taxon>Eubacteriales</taxon>
        <taxon>Heliobacteriaceae</taxon>
        <taxon>Heliobacterium</taxon>
    </lineage>
</organism>
<feature type="transmembrane region" description="Helical" evidence="8">
    <location>
        <begin position="200"/>
        <end position="217"/>
    </location>
</feature>
<evidence type="ECO:0000256" key="6">
    <source>
        <dbReference type="ARBA" id="ARBA00022989"/>
    </source>
</evidence>
<keyword evidence="10" id="KW-1185">Reference proteome</keyword>
<evidence type="ECO:0000313" key="10">
    <source>
        <dbReference type="Proteomes" id="UP000617402"/>
    </source>
</evidence>
<evidence type="ECO:0000313" key="9">
    <source>
        <dbReference type="EMBL" id="MBC9783004.1"/>
    </source>
</evidence>
<dbReference type="InterPro" id="IPR003689">
    <property type="entry name" value="ZIP"/>
</dbReference>
<comment type="subcellular location">
    <subcellularLocation>
        <location evidence="1">Cell membrane</location>
        <topology evidence="1">Multi-pass membrane protein</topology>
    </subcellularLocation>
</comment>
<feature type="transmembrane region" description="Helical" evidence="8">
    <location>
        <begin position="112"/>
        <end position="133"/>
    </location>
</feature>
<feature type="transmembrane region" description="Helical" evidence="8">
    <location>
        <begin position="229"/>
        <end position="249"/>
    </location>
</feature>
<dbReference type="Proteomes" id="UP000617402">
    <property type="component" value="Unassembled WGS sequence"/>
</dbReference>